<feature type="compositionally biased region" description="Basic and acidic residues" evidence="1">
    <location>
        <begin position="193"/>
        <end position="202"/>
    </location>
</feature>
<keyword evidence="3" id="KW-1185">Reference proteome</keyword>
<protein>
    <submittedName>
        <fullName evidence="2">4586_t:CDS:1</fullName>
    </submittedName>
</protein>
<dbReference type="Proteomes" id="UP000789396">
    <property type="component" value="Unassembled WGS sequence"/>
</dbReference>
<sequence>MIVATSTHLTITDRASDSNKCPLKVSLIGTPQEKPAAIDNTQNSVIEMLISDYISQDYKYAIYVVFPHDNPRFEHFKTSIQPQESIIFVVGQIEVIDNKFYVSAKDITYININILKKNSDSEHQVQSIPPNSTRSKLLHIHQSITKNSKDAPIIQTSPITISSDIECEPSAKRRRSNQSDQLIDEEFANNNDSKSDQEDPKKPSKKSKSQKNHTPNRTKNKERPIRTTRTKNPHYLDIDNDSNK</sequence>
<evidence type="ECO:0000256" key="1">
    <source>
        <dbReference type="SAM" id="MobiDB-lite"/>
    </source>
</evidence>
<evidence type="ECO:0000313" key="3">
    <source>
        <dbReference type="Proteomes" id="UP000789396"/>
    </source>
</evidence>
<comment type="caution">
    <text evidence="2">The sequence shown here is derived from an EMBL/GenBank/DDBJ whole genome shotgun (WGS) entry which is preliminary data.</text>
</comment>
<feature type="compositionally biased region" description="Basic residues" evidence="1">
    <location>
        <begin position="203"/>
        <end position="218"/>
    </location>
</feature>
<name>A0A9N9P3N4_9GLOM</name>
<organism evidence="2 3">
    <name type="scientific">Racocetra fulgida</name>
    <dbReference type="NCBI Taxonomy" id="60492"/>
    <lineage>
        <taxon>Eukaryota</taxon>
        <taxon>Fungi</taxon>
        <taxon>Fungi incertae sedis</taxon>
        <taxon>Mucoromycota</taxon>
        <taxon>Glomeromycotina</taxon>
        <taxon>Glomeromycetes</taxon>
        <taxon>Diversisporales</taxon>
        <taxon>Gigasporaceae</taxon>
        <taxon>Racocetra</taxon>
    </lineage>
</organism>
<feature type="compositionally biased region" description="Basic and acidic residues" evidence="1">
    <location>
        <begin position="234"/>
        <end position="244"/>
    </location>
</feature>
<accession>A0A9N9P3N4</accession>
<dbReference type="AlphaFoldDB" id="A0A9N9P3N4"/>
<feature type="region of interest" description="Disordered" evidence="1">
    <location>
        <begin position="148"/>
        <end position="244"/>
    </location>
</feature>
<evidence type="ECO:0000313" key="2">
    <source>
        <dbReference type="EMBL" id="CAG8781584.1"/>
    </source>
</evidence>
<dbReference type="EMBL" id="CAJVPZ010053241">
    <property type="protein sequence ID" value="CAG8781584.1"/>
    <property type="molecule type" value="Genomic_DNA"/>
</dbReference>
<proteinExistence type="predicted"/>
<gene>
    <name evidence="2" type="ORF">RFULGI_LOCUS15875</name>
</gene>
<dbReference type="OrthoDB" id="2444234at2759"/>
<reference evidence="2" key="1">
    <citation type="submission" date="2021-06" db="EMBL/GenBank/DDBJ databases">
        <authorList>
            <person name="Kallberg Y."/>
            <person name="Tangrot J."/>
            <person name="Rosling A."/>
        </authorList>
    </citation>
    <scope>NUCLEOTIDE SEQUENCE</scope>
    <source>
        <strain evidence="2">IN212</strain>
    </source>
</reference>
<feature type="compositionally biased region" description="Low complexity" evidence="1">
    <location>
        <begin position="152"/>
        <end position="164"/>
    </location>
</feature>